<sequence>MTRECNDDFTKLKGYILDYRISYNLDNNSYMASAKRMHKVYFSLVNWHAEYQHQIDFFSKKYTNNKDILLRVSEAISDIGSSNFNWLNGSYKASRVMLRSSIENFVRAISSIDDEVQLTEKNVYKLFDRAHGSNIFNSSVHVNKLYKELHHRYKELCEDTHTASYKNMDKVTSLVDYPKYVEEKSITTENIFIIIAKNILVILCLIFNDLYHKMHHRNRENIINSVQSNYKPLILFSNLCN</sequence>
<dbReference type="EMBL" id="CP132914">
    <property type="protein sequence ID" value="WMB72564.1"/>
    <property type="molecule type" value="Genomic_DNA"/>
</dbReference>
<reference evidence="1" key="1">
    <citation type="submission" date="2023-08" db="EMBL/GenBank/DDBJ databases">
        <title>Complete genome sequence of Shewanella oncorhynchi Z-P2, a siderophore putrebactin-producing bacterium.</title>
        <authorList>
            <person name="Zhang Y."/>
        </authorList>
    </citation>
    <scope>NUCLEOTIDE SEQUENCE</scope>
    <source>
        <strain evidence="1">Z-P2</strain>
    </source>
</reference>
<gene>
    <name evidence="1" type="ORF">RA178_19450</name>
</gene>
<dbReference type="GeneID" id="301341407"/>
<dbReference type="AlphaFoldDB" id="A0AA50Q2Z7"/>
<protein>
    <submittedName>
        <fullName evidence="1">Uncharacterized protein</fullName>
    </submittedName>
</protein>
<accession>A0AA50Q2Z7</accession>
<dbReference type="KEGG" id="sog:RA178_19450"/>
<organism evidence="1">
    <name type="scientific">Shewanella oncorhynchi</name>
    <dbReference type="NCBI Taxonomy" id="2726434"/>
    <lineage>
        <taxon>Bacteria</taxon>
        <taxon>Pseudomonadati</taxon>
        <taxon>Pseudomonadota</taxon>
        <taxon>Gammaproteobacteria</taxon>
        <taxon>Alteromonadales</taxon>
        <taxon>Shewanellaceae</taxon>
        <taxon>Shewanella</taxon>
    </lineage>
</organism>
<dbReference type="RefSeq" id="WP_306683417.1">
    <property type="nucleotide sequence ID" value="NZ_CP132914.1"/>
</dbReference>
<dbReference type="Proteomes" id="UP001236800">
    <property type="component" value="Chromosome"/>
</dbReference>
<evidence type="ECO:0000313" key="1">
    <source>
        <dbReference type="EMBL" id="WMB72564.1"/>
    </source>
</evidence>
<proteinExistence type="predicted"/>
<name>A0AA50Q2Z7_9GAMM</name>